<dbReference type="EMBL" id="VXBG01006707">
    <property type="protein sequence ID" value="NXM98053.1"/>
    <property type="molecule type" value="Genomic_DNA"/>
</dbReference>
<dbReference type="PANTHER" id="PTHR45846:SF1">
    <property type="entry name" value="TRNA-DIHYDROURIDINE(47) SYNTHASE [NAD(P)(+)]-LIKE"/>
    <property type="match status" value="1"/>
</dbReference>
<evidence type="ECO:0000256" key="4">
    <source>
        <dbReference type="ARBA" id="ARBA00022664"/>
    </source>
</evidence>
<evidence type="ECO:0000256" key="19">
    <source>
        <dbReference type="RuleBase" id="RU291113"/>
    </source>
</evidence>
<comment type="catalytic activity">
    <reaction evidence="17">
        <text>5,6-dihydrouridine(47) in tRNA + NADP(+) = uridine(47) in tRNA + NADPH + H(+)</text>
        <dbReference type="Rhea" id="RHEA:53360"/>
        <dbReference type="Rhea" id="RHEA-COMP:13539"/>
        <dbReference type="Rhea" id="RHEA-COMP:13540"/>
        <dbReference type="ChEBI" id="CHEBI:15378"/>
        <dbReference type="ChEBI" id="CHEBI:57783"/>
        <dbReference type="ChEBI" id="CHEBI:58349"/>
        <dbReference type="ChEBI" id="CHEBI:65315"/>
        <dbReference type="ChEBI" id="CHEBI:74443"/>
        <dbReference type="EC" id="1.3.1.89"/>
    </reaction>
    <physiologicalReaction direction="right-to-left" evidence="17">
        <dbReference type="Rhea" id="RHEA:53362"/>
    </physiologicalReaction>
</comment>
<evidence type="ECO:0000313" key="22">
    <source>
        <dbReference type="EMBL" id="NXM98053.1"/>
    </source>
</evidence>
<dbReference type="CDD" id="cd02801">
    <property type="entry name" value="DUS_like_FMN"/>
    <property type="match status" value="1"/>
</dbReference>
<evidence type="ECO:0000256" key="2">
    <source>
        <dbReference type="ARBA" id="ARBA00022630"/>
    </source>
</evidence>
<feature type="zinc finger region" description="C3H1-type" evidence="18">
    <location>
        <begin position="91"/>
        <end position="121"/>
    </location>
</feature>
<dbReference type="GO" id="GO:0003723">
    <property type="term" value="F:RNA binding"/>
    <property type="evidence" value="ECO:0007669"/>
    <property type="project" value="TreeGrafter"/>
</dbReference>
<dbReference type="InterPro" id="IPR013785">
    <property type="entry name" value="Aldolase_TIM"/>
</dbReference>
<comment type="catalytic activity">
    <reaction evidence="14">
        <text>5,6-dihydrouridine(47) in tRNA + NAD(+) = uridine(47) in tRNA + NADH + H(+)</text>
        <dbReference type="Rhea" id="RHEA:53364"/>
        <dbReference type="Rhea" id="RHEA-COMP:13539"/>
        <dbReference type="Rhea" id="RHEA-COMP:13540"/>
        <dbReference type="ChEBI" id="CHEBI:15378"/>
        <dbReference type="ChEBI" id="CHEBI:57540"/>
        <dbReference type="ChEBI" id="CHEBI:57945"/>
        <dbReference type="ChEBI" id="CHEBI:65315"/>
        <dbReference type="ChEBI" id="CHEBI:74443"/>
        <dbReference type="EC" id="1.3.1.89"/>
    </reaction>
    <physiologicalReaction direction="right-to-left" evidence="14">
        <dbReference type="Rhea" id="RHEA:53366"/>
    </physiologicalReaction>
</comment>
<evidence type="ECO:0000256" key="11">
    <source>
        <dbReference type="ARBA" id="ARBA00023002"/>
    </source>
</evidence>
<evidence type="ECO:0000256" key="12">
    <source>
        <dbReference type="ARBA" id="ARBA00023027"/>
    </source>
</evidence>
<dbReference type="Pfam" id="PF01207">
    <property type="entry name" value="Dus"/>
    <property type="match status" value="1"/>
</dbReference>
<dbReference type="PROSITE" id="PS01136">
    <property type="entry name" value="UPF0034"/>
    <property type="match status" value="1"/>
</dbReference>
<evidence type="ECO:0000256" key="18">
    <source>
        <dbReference type="PROSITE-ProRule" id="PRU00723"/>
    </source>
</evidence>
<keyword evidence="8 18" id="KW-0863">Zinc-finger</keyword>
<feature type="domain" description="C3H1-type" evidence="21">
    <location>
        <begin position="134"/>
        <end position="159"/>
    </location>
</feature>
<evidence type="ECO:0000256" key="16">
    <source>
        <dbReference type="ARBA" id="ARBA00049447"/>
    </source>
</evidence>
<dbReference type="InterPro" id="IPR018517">
    <property type="entry name" value="tRNA_hU_synthase_CS"/>
</dbReference>
<feature type="compositionally biased region" description="Acidic residues" evidence="20">
    <location>
        <begin position="23"/>
        <end position="39"/>
    </location>
</feature>
<organism evidence="22 23">
    <name type="scientific">Sylvia borin</name>
    <name type="common">Garden warbler</name>
    <dbReference type="NCBI Taxonomy" id="73324"/>
    <lineage>
        <taxon>Eukaryota</taxon>
        <taxon>Metazoa</taxon>
        <taxon>Chordata</taxon>
        <taxon>Craniata</taxon>
        <taxon>Vertebrata</taxon>
        <taxon>Euteleostomi</taxon>
        <taxon>Archelosauria</taxon>
        <taxon>Archosauria</taxon>
        <taxon>Dinosauria</taxon>
        <taxon>Saurischia</taxon>
        <taxon>Theropoda</taxon>
        <taxon>Coelurosauria</taxon>
        <taxon>Aves</taxon>
        <taxon>Neognathae</taxon>
        <taxon>Neoaves</taxon>
        <taxon>Telluraves</taxon>
        <taxon>Australaves</taxon>
        <taxon>Passeriformes</taxon>
        <taxon>Sylvioidea</taxon>
        <taxon>Sylviidae</taxon>
        <taxon>Sylviinae</taxon>
        <taxon>Sylvia</taxon>
    </lineage>
</organism>
<comment type="function">
    <text evidence="13">Catalyzes the synthesis of dihydrouridine, a modified base, in various RNAs, such as tRNAs, mRNAs and some long non-coding RNAs (lncRNAs). Mainly modifies the uridine in position 47 (U47) in the D-loop of most cytoplasmic tRNAs. Also able to mediate the formation of dihydrouridine in some mRNAs, thereby regulating their translation.</text>
</comment>
<keyword evidence="2 19" id="KW-0285">Flavoprotein</keyword>
<feature type="non-terminal residue" evidence="22">
    <location>
        <position position="619"/>
    </location>
</feature>
<evidence type="ECO:0000259" key="21">
    <source>
        <dbReference type="PROSITE" id="PS50103"/>
    </source>
</evidence>
<comment type="catalytic activity">
    <reaction evidence="16">
        <text>a 5,6-dihydrouridine in mRNA + NADP(+) = a uridine in mRNA + NADPH + H(+)</text>
        <dbReference type="Rhea" id="RHEA:69855"/>
        <dbReference type="Rhea" id="RHEA-COMP:14658"/>
        <dbReference type="Rhea" id="RHEA-COMP:17789"/>
        <dbReference type="ChEBI" id="CHEBI:15378"/>
        <dbReference type="ChEBI" id="CHEBI:57783"/>
        <dbReference type="ChEBI" id="CHEBI:58349"/>
        <dbReference type="ChEBI" id="CHEBI:65315"/>
        <dbReference type="ChEBI" id="CHEBI:74443"/>
    </reaction>
    <physiologicalReaction direction="right-to-left" evidence="16">
        <dbReference type="Rhea" id="RHEA:69857"/>
    </physiologicalReaction>
</comment>
<dbReference type="FunFam" id="3.20.20.70:FF:000067">
    <property type="entry name" value="tRNA-dihydrouridine(47) synthase [NAD(P)(+)]"/>
    <property type="match status" value="1"/>
</dbReference>
<evidence type="ECO:0000313" key="23">
    <source>
        <dbReference type="Proteomes" id="UP000538515"/>
    </source>
</evidence>
<evidence type="ECO:0000256" key="10">
    <source>
        <dbReference type="ARBA" id="ARBA00022857"/>
    </source>
</evidence>
<evidence type="ECO:0000256" key="14">
    <source>
        <dbReference type="ARBA" id="ARBA00048266"/>
    </source>
</evidence>
<comment type="catalytic activity">
    <reaction evidence="15">
        <text>a 5,6-dihydrouridine in mRNA + NAD(+) = a uridine in mRNA + NADH + H(+)</text>
        <dbReference type="Rhea" id="RHEA:69851"/>
        <dbReference type="Rhea" id="RHEA-COMP:14658"/>
        <dbReference type="Rhea" id="RHEA-COMP:17789"/>
        <dbReference type="ChEBI" id="CHEBI:15378"/>
        <dbReference type="ChEBI" id="CHEBI:57540"/>
        <dbReference type="ChEBI" id="CHEBI:57945"/>
        <dbReference type="ChEBI" id="CHEBI:65315"/>
        <dbReference type="ChEBI" id="CHEBI:74443"/>
    </reaction>
    <physiologicalReaction direction="right-to-left" evidence="15">
        <dbReference type="Rhea" id="RHEA:69853"/>
    </physiologicalReaction>
</comment>
<reference evidence="22 23" key="1">
    <citation type="submission" date="2019-09" db="EMBL/GenBank/DDBJ databases">
        <title>Bird 10,000 Genomes (B10K) Project - Family phase.</title>
        <authorList>
            <person name="Zhang G."/>
        </authorList>
    </citation>
    <scope>NUCLEOTIDE SEQUENCE [LARGE SCALE GENOMIC DNA]</scope>
    <source>
        <strain evidence="22">B10K-DU-002-19</strain>
        <tissue evidence="22">Muscle</tissue>
    </source>
</reference>
<name>A0A7L1F8I6_SYLBO</name>
<evidence type="ECO:0000256" key="6">
    <source>
        <dbReference type="ARBA" id="ARBA00022723"/>
    </source>
</evidence>
<dbReference type="PANTHER" id="PTHR45846">
    <property type="entry name" value="TRNA-DIHYDROURIDINE(47) SYNTHASE [NAD(P)(+)]-LIKE"/>
    <property type="match status" value="1"/>
</dbReference>
<keyword evidence="6 18" id="KW-0479">Metal-binding</keyword>
<keyword evidence="11 19" id="KW-0560">Oxidoreductase</keyword>
<dbReference type="Pfam" id="PF25585">
    <property type="entry name" value="zf-CCCH_DUS3L"/>
    <property type="match status" value="2"/>
</dbReference>
<comment type="similarity">
    <text evidence="19">Belongs to the dus family. Dus3 subfamily.</text>
</comment>
<dbReference type="PROSITE" id="PS50103">
    <property type="entry name" value="ZF_C3H1"/>
    <property type="match status" value="2"/>
</dbReference>
<feature type="compositionally biased region" description="Polar residues" evidence="20">
    <location>
        <begin position="231"/>
        <end position="243"/>
    </location>
</feature>
<feature type="domain" description="C3H1-type" evidence="21">
    <location>
        <begin position="91"/>
        <end position="121"/>
    </location>
</feature>
<evidence type="ECO:0000256" key="9">
    <source>
        <dbReference type="ARBA" id="ARBA00022833"/>
    </source>
</evidence>
<feature type="compositionally biased region" description="Polar residues" evidence="20">
    <location>
        <begin position="1"/>
        <end position="10"/>
    </location>
</feature>
<evidence type="ECO:0000256" key="17">
    <source>
        <dbReference type="ARBA" id="ARBA00049513"/>
    </source>
</evidence>
<dbReference type="AlphaFoldDB" id="A0A7L1F8I6"/>
<evidence type="ECO:0000256" key="3">
    <source>
        <dbReference type="ARBA" id="ARBA00022643"/>
    </source>
</evidence>
<dbReference type="GO" id="GO:0050660">
    <property type="term" value="F:flavin adenine dinucleotide binding"/>
    <property type="evidence" value="ECO:0007669"/>
    <property type="project" value="UniProtKB-UniRule"/>
</dbReference>
<evidence type="ECO:0000256" key="8">
    <source>
        <dbReference type="ARBA" id="ARBA00022771"/>
    </source>
</evidence>
<evidence type="ECO:0000256" key="13">
    <source>
        <dbReference type="ARBA" id="ARBA00045365"/>
    </source>
</evidence>
<evidence type="ECO:0000256" key="1">
    <source>
        <dbReference type="ARBA" id="ARBA00001917"/>
    </source>
</evidence>
<dbReference type="Gene3D" id="4.10.1000.10">
    <property type="entry name" value="Zinc finger, CCCH-type"/>
    <property type="match status" value="1"/>
</dbReference>
<evidence type="ECO:0000256" key="20">
    <source>
        <dbReference type="SAM" id="MobiDB-lite"/>
    </source>
</evidence>
<keyword evidence="3 19" id="KW-0288">FMN</keyword>
<feature type="non-terminal residue" evidence="22">
    <location>
        <position position="1"/>
    </location>
</feature>
<keyword evidence="23" id="KW-1185">Reference proteome</keyword>
<gene>
    <name evidence="22" type="primary">Dus3l</name>
    <name evidence="22" type="ORF">SYLBOR_R09928</name>
</gene>
<dbReference type="GO" id="GO:0008270">
    <property type="term" value="F:zinc ion binding"/>
    <property type="evidence" value="ECO:0007669"/>
    <property type="project" value="UniProtKB-KW"/>
</dbReference>
<accession>A0A7L1F8I6</accession>
<keyword evidence="5 19" id="KW-0819">tRNA processing</keyword>
<feature type="region of interest" description="Disordered" evidence="20">
    <location>
        <begin position="209"/>
        <end position="253"/>
    </location>
</feature>
<protein>
    <recommendedName>
        <fullName evidence="19">tRNA-dihydrouridine(47) synthase [NAD(P)(+)]</fullName>
        <ecNumber evidence="19">1.3.1.-</ecNumber>
    </recommendedName>
    <alternativeName>
        <fullName evidence="19">tRNA-dihydrouridine synthase 3</fullName>
    </alternativeName>
</protein>
<evidence type="ECO:0000256" key="5">
    <source>
        <dbReference type="ARBA" id="ARBA00022694"/>
    </source>
</evidence>
<dbReference type="InterPro" id="IPR000571">
    <property type="entry name" value="Znf_CCCH"/>
</dbReference>
<proteinExistence type="inferred from homology"/>
<dbReference type="EC" id="1.3.1.-" evidence="19"/>
<dbReference type="GO" id="GO:0006397">
    <property type="term" value="P:mRNA processing"/>
    <property type="evidence" value="ECO:0007669"/>
    <property type="project" value="UniProtKB-KW"/>
</dbReference>
<keyword evidence="12" id="KW-0520">NAD</keyword>
<sequence length="619" mass="69827">PFPRSFLTSKEQFHAYLRAGGEEKEDEEKKEEKEEEEQVSSEPPAKKVKAEELGQDGESQGDAGEEEKEKPEKKRARGQNKSRPCMKPNSYEQSRLCPSVTQGCAGLCHFGPRCRFLHDVSEYLAAKPADLGQRCVLFDTFGRCPYGVTCRFGRAHLGDGHQNLVNAALAQQWEGKLLVRNSLSKELQQQLRKRKFSFQKAEEFLRGLHGRKGGKAEESNCSAAKEGLGDSPNSQGGTESAPSIPTLGPLTDEDVTKLRPCEKKKLEIQGKLYLAPLTTCGNLPFRRICKRFGADVTCGEMAVCTNLLQGQSSEWALLKRHHTEDIFGVQLEGAFPDTMTKCAELLNRTIDMDFVDINVGCPIDLVYKKGGGCALMTRSNKFEQIVRGMNSVLDVPLTVKIRTGVQEKVNVAHKIIPRIREWGASMVTLHGRSREQRYTRSADWEYIAECARLASPMPLFGNGDILSYEDANRAMQMGVSGIMIARQVLVGALIKPWLFTEIKEQRHWDISSSERFDILKDFTNYGLEHWGSDTQGVEKTRKFLLEWLSFLCRYIPVGLLEHLPQRINERPPYYLGRDYLETLMASQNVDDWIKISELLLGPVPPSFTFLPKHKANSYR</sequence>
<keyword evidence="7" id="KW-0677">Repeat</keyword>
<dbReference type="InterPro" id="IPR035587">
    <property type="entry name" value="DUS-like_FMN-bd"/>
</dbReference>
<comment type="cofactor">
    <cofactor evidence="1 19">
        <name>FMN</name>
        <dbReference type="ChEBI" id="CHEBI:58210"/>
    </cofactor>
</comment>
<dbReference type="FunFam" id="4.10.1000.10:FF:000029">
    <property type="entry name" value="tRNA-dihydrouridine(47) synthase [NAD(P)(+)]"/>
    <property type="match status" value="1"/>
</dbReference>
<dbReference type="GO" id="GO:0102265">
    <property type="term" value="F:tRNA-dihydrouridine47 synthase activity"/>
    <property type="evidence" value="ECO:0007669"/>
    <property type="project" value="UniProtKB-EC"/>
</dbReference>
<keyword evidence="9 18" id="KW-0862">Zinc</keyword>
<dbReference type="SUPFAM" id="SSF51395">
    <property type="entry name" value="FMN-linked oxidoreductases"/>
    <property type="match status" value="1"/>
</dbReference>
<keyword evidence="4" id="KW-0507">mRNA processing</keyword>
<dbReference type="Proteomes" id="UP000538515">
    <property type="component" value="Unassembled WGS sequence"/>
</dbReference>
<keyword evidence="10" id="KW-0521">NADP</keyword>
<feature type="region of interest" description="Disordered" evidence="20">
    <location>
        <begin position="1"/>
        <end position="90"/>
    </location>
</feature>
<evidence type="ECO:0000256" key="15">
    <source>
        <dbReference type="ARBA" id="ARBA00048342"/>
    </source>
</evidence>
<evidence type="ECO:0000256" key="7">
    <source>
        <dbReference type="ARBA" id="ARBA00022737"/>
    </source>
</evidence>
<dbReference type="Gene3D" id="3.20.20.70">
    <property type="entry name" value="Aldolase class I"/>
    <property type="match status" value="1"/>
</dbReference>
<comment type="caution">
    <text evidence="22">The sequence shown here is derived from an EMBL/GenBank/DDBJ whole genome shotgun (WGS) entry which is preliminary data.</text>
</comment>
<feature type="zinc finger region" description="C3H1-type" evidence="18">
    <location>
        <begin position="134"/>
        <end position="159"/>
    </location>
</feature>